<proteinExistence type="predicted"/>
<dbReference type="InterPro" id="IPR018541">
    <property type="entry name" value="Ftsk_gamma"/>
</dbReference>
<keyword evidence="2" id="KW-0342">GTP-binding</keyword>
<sequence length="248" mass="26315">MLQDLNALTPAELAEALLTEWEARNQPASSAGYSASRSRFLAQFHLLSQQVLLSGDLSVDAEDVRTVLFRANGLQIGSAGRSGPDRAFRAAAAAMEACQQGALGPVSAGPANAVLLSIISAPSAGIHMDELTTITEYLQTHVGQAVEVLFGHGVRHHLAEEVQVSVLIGYGSSSAPTPALAPRPALPPEEVFPAAVRLIAEHQKVSVGFLQRHLGTGYHRTCRLLEELEAAGVIRRQAGDGYEVARKK</sequence>
<dbReference type="SMART" id="SM00843">
    <property type="entry name" value="Ftsk_gamma"/>
    <property type="match status" value="1"/>
</dbReference>
<gene>
    <name evidence="4" type="ORF">GCM10022406_11710</name>
</gene>
<dbReference type="Gene3D" id="3.30.1330.20">
    <property type="entry name" value="Tubulin/FtsZ, C-terminal domain"/>
    <property type="match status" value="1"/>
</dbReference>
<dbReference type="InterPro" id="IPR036388">
    <property type="entry name" value="WH-like_DNA-bd_sf"/>
</dbReference>
<evidence type="ECO:0000256" key="2">
    <source>
        <dbReference type="ARBA" id="ARBA00023134"/>
    </source>
</evidence>
<evidence type="ECO:0000256" key="1">
    <source>
        <dbReference type="ARBA" id="ARBA00022741"/>
    </source>
</evidence>
<dbReference type="Gene3D" id="1.10.10.10">
    <property type="entry name" value="Winged helix-like DNA-binding domain superfamily/Winged helix DNA-binding domain"/>
    <property type="match status" value="1"/>
</dbReference>
<feature type="domain" description="FtsK gamma" evidence="3">
    <location>
        <begin position="185"/>
        <end position="248"/>
    </location>
</feature>
<protein>
    <recommendedName>
        <fullName evidence="3">FtsK gamma domain-containing protein</fullName>
    </recommendedName>
</protein>
<dbReference type="InterPro" id="IPR008280">
    <property type="entry name" value="Tub_FtsZ_C"/>
</dbReference>
<dbReference type="InterPro" id="IPR036390">
    <property type="entry name" value="WH_DNA-bd_sf"/>
</dbReference>
<dbReference type="SUPFAM" id="SSF55307">
    <property type="entry name" value="Tubulin C-terminal domain-like"/>
    <property type="match status" value="1"/>
</dbReference>
<comment type="caution">
    <text evidence="4">The sequence shown here is derived from an EMBL/GenBank/DDBJ whole genome shotgun (WGS) entry which is preliminary data.</text>
</comment>
<keyword evidence="5" id="KW-1185">Reference proteome</keyword>
<organism evidence="4 5">
    <name type="scientific">Hymenobacter algoricola</name>
    <dbReference type="NCBI Taxonomy" id="486267"/>
    <lineage>
        <taxon>Bacteria</taxon>
        <taxon>Pseudomonadati</taxon>
        <taxon>Bacteroidota</taxon>
        <taxon>Cytophagia</taxon>
        <taxon>Cytophagales</taxon>
        <taxon>Hymenobacteraceae</taxon>
        <taxon>Hymenobacter</taxon>
    </lineage>
</organism>
<accession>A0ABP7MPU6</accession>
<dbReference type="Proteomes" id="UP001499909">
    <property type="component" value="Unassembled WGS sequence"/>
</dbReference>
<evidence type="ECO:0000313" key="4">
    <source>
        <dbReference type="EMBL" id="GAA3927621.1"/>
    </source>
</evidence>
<evidence type="ECO:0000313" key="5">
    <source>
        <dbReference type="Proteomes" id="UP001499909"/>
    </source>
</evidence>
<name>A0ABP7MPU6_9BACT</name>
<dbReference type="Pfam" id="PF09397">
    <property type="entry name" value="FtsK_gamma"/>
    <property type="match status" value="1"/>
</dbReference>
<dbReference type="EMBL" id="BAABDH010000018">
    <property type="protein sequence ID" value="GAA3927621.1"/>
    <property type="molecule type" value="Genomic_DNA"/>
</dbReference>
<keyword evidence="1" id="KW-0547">Nucleotide-binding</keyword>
<dbReference type="InterPro" id="IPR037103">
    <property type="entry name" value="Tubulin/FtsZ-like_C"/>
</dbReference>
<dbReference type="RefSeq" id="WP_345111380.1">
    <property type="nucleotide sequence ID" value="NZ_BAABDH010000018.1"/>
</dbReference>
<evidence type="ECO:0000259" key="3">
    <source>
        <dbReference type="SMART" id="SM00843"/>
    </source>
</evidence>
<reference evidence="5" key="1">
    <citation type="journal article" date="2019" name="Int. J. Syst. Evol. Microbiol.">
        <title>The Global Catalogue of Microorganisms (GCM) 10K type strain sequencing project: providing services to taxonomists for standard genome sequencing and annotation.</title>
        <authorList>
            <consortium name="The Broad Institute Genomics Platform"/>
            <consortium name="The Broad Institute Genome Sequencing Center for Infectious Disease"/>
            <person name="Wu L."/>
            <person name="Ma J."/>
        </authorList>
    </citation>
    <scope>NUCLEOTIDE SEQUENCE [LARGE SCALE GENOMIC DNA]</scope>
    <source>
        <strain evidence="5">JCM 17214</strain>
    </source>
</reference>
<dbReference type="SUPFAM" id="SSF46785">
    <property type="entry name" value="Winged helix' DNA-binding domain"/>
    <property type="match status" value="1"/>
</dbReference>